<accession>A0ABU8N680</accession>
<keyword evidence="1" id="KW-0732">Signal</keyword>
<name>A0ABU8N680_9PSEU</name>
<evidence type="ECO:0000256" key="1">
    <source>
        <dbReference type="SAM" id="SignalP"/>
    </source>
</evidence>
<proteinExistence type="predicted"/>
<dbReference type="Proteomes" id="UP001370100">
    <property type="component" value="Unassembled WGS sequence"/>
</dbReference>
<reference evidence="2 3" key="1">
    <citation type="submission" date="2024-03" db="EMBL/GenBank/DDBJ databases">
        <title>Actinomycetospora sp. OC33-EN06, a novel actinomycete isolated from wild orchid (Aerides multiflora).</title>
        <authorList>
            <person name="Suriyachadkun C."/>
        </authorList>
    </citation>
    <scope>NUCLEOTIDE SEQUENCE [LARGE SCALE GENOMIC DNA]</scope>
    <source>
        <strain evidence="2 3">OC33-EN06</strain>
    </source>
</reference>
<organism evidence="2 3">
    <name type="scientific">Actinomycetospora aeridis</name>
    <dbReference type="NCBI Taxonomy" id="3129231"/>
    <lineage>
        <taxon>Bacteria</taxon>
        <taxon>Bacillati</taxon>
        <taxon>Actinomycetota</taxon>
        <taxon>Actinomycetes</taxon>
        <taxon>Pseudonocardiales</taxon>
        <taxon>Pseudonocardiaceae</taxon>
        <taxon>Actinomycetospora</taxon>
    </lineage>
</organism>
<gene>
    <name evidence="2" type="ORF">WCD41_15270</name>
</gene>
<evidence type="ECO:0000313" key="2">
    <source>
        <dbReference type="EMBL" id="MEJ2887818.1"/>
    </source>
</evidence>
<sequence length="63" mass="6536">MKTLALALGGLAAAWMAAPTVAMAAHGTIDDRTRAACRATPVRQRFAAVPAPRRAPVAERIPA</sequence>
<comment type="caution">
    <text evidence="2">The sequence shown here is derived from an EMBL/GenBank/DDBJ whole genome shotgun (WGS) entry which is preliminary data.</text>
</comment>
<dbReference type="EMBL" id="JBBEGL010000004">
    <property type="protein sequence ID" value="MEJ2887818.1"/>
    <property type="molecule type" value="Genomic_DNA"/>
</dbReference>
<evidence type="ECO:0000313" key="3">
    <source>
        <dbReference type="Proteomes" id="UP001370100"/>
    </source>
</evidence>
<keyword evidence="3" id="KW-1185">Reference proteome</keyword>
<dbReference type="RefSeq" id="WP_337714308.1">
    <property type="nucleotide sequence ID" value="NZ_JBBEGL010000004.1"/>
</dbReference>
<feature type="signal peptide" evidence="1">
    <location>
        <begin position="1"/>
        <end position="24"/>
    </location>
</feature>
<protein>
    <submittedName>
        <fullName evidence="2">Uncharacterized protein</fullName>
    </submittedName>
</protein>
<feature type="chain" id="PRO_5046201616" evidence="1">
    <location>
        <begin position="25"/>
        <end position="63"/>
    </location>
</feature>